<comment type="caution">
    <text evidence="1">The sequence shown here is derived from an EMBL/GenBank/DDBJ whole genome shotgun (WGS) entry which is preliminary data.</text>
</comment>
<dbReference type="EMBL" id="BMAO01016685">
    <property type="protein sequence ID" value="GFR10389.1"/>
    <property type="molecule type" value="Genomic_DNA"/>
</dbReference>
<protein>
    <submittedName>
        <fullName evidence="1">Uncharacterized protein</fullName>
    </submittedName>
</protein>
<dbReference type="Proteomes" id="UP000887116">
    <property type="component" value="Unassembled WGS sequence"/>
</dbReference>
<dbReference type="OrthoDB" id="6563919at2759"/>
<reference evidence="1" key="1">
    <citation type="submission" date="2020-07" db="EMBL/GenBank/DDBJ databases">
        <title>Multicomponent nature underlies the extraordinary mechanical properties of spider dragline silk.</title>
        <authorList>
            <person name="Kono N."/>
            <person name="Nakamura H."/>
            <person name="Mori M."/>
            <person name="Yoshida Y."/>
            <person name="Ohtoshi R."/>
            <person name="Malay A.D."/>
            <person name="Moran D.A.P."/>
            <person name="Tomita M."/>
            <person name="Numata K."/>
            <person name="Arakawa K."/>
        </authorList>
    </citation>
    <scope>NUCLEOTIDE SEQUENCE</scope>
</reference>
<evidence type="ECO:0000313" key="1">
    <source>
        <dbReference type="EMBL" id="GFR10389.1"/>
    </source>
</evidence>
<accession>A0A8X6LK69</accession>
<name>A0A8X6LK69_TRICU</name>
<sequence>MEFVIYSKKIPKGHFKGMEISLDNSRSYPICRNCPQSQLKPDHIFYCKAILAYLFKLDASPQDMLSRPDLVGYWGFWTNIKMH</sequence>
<dbReference type="AlphaFoldDB" id="A0A8X6LK69"/>
<keyword evidence="2" id="KW-1185">Reference proteome</keyword>
<gene>
    <name evidence="1" type="ORF">TNCT_288351</name>
</gene>
<organism evidence="1 2">
    <name type="scientific">Trichonephila clavata</name>
    <name type="common">Joro spider</name>
    <name type="synonym">Nephila clavata</name>
    <dbReference type="NCBI Taxonomy" id="2740835"/>
    <lineage>
        <taxon>Eukaryota</taxon>
        <taxon>Metazoa</taxon>
        <taxon>Ecdysozoa</taxon>
        <taxon>Arthropoda</taxon>
        <taxon>Chelicerata</taxon>
        <taxon>Arachnida</taxon>
        <taxon>Araneae</taxon>
        <taxon>Araneomorphae</taxon>
        <taxon>Entelegynae</taxon>
        <taxon>Araneoidea</taxon>
        <taxon>Nephilidae</taxon>
        <taxon>Trichonephila</taxon>
    </lineage>
</organism>
<evidence type="ECO:0000313" key="2">
    <source>
        <dbReference type="Proteomes" id="UP000887116"/>
    </source>
</evidence>
<proteinExistence type="predicted"/>